<evidence type="ECO:0000313" key="2">
    <source>
        <dbReference type="EMBL" id="SIS50987.1"/>
    </source>
</evidence>
<evidence type="ECO:0000256" key="1">
    <source>
        <dbReference type="SAM" id="MobiDB-lite"/>
    </source>
</evidence>
<keyword evidence="3" id="KW-1185">Reference proteome</keyword>
<sequence length="141" mass="14700">MPDNAKGLVEVRSGRRPFFGRELWWEIPIAVGMAIIGEGVGAGLALDRGTTNGVIAGRGPPRPPDPRPFRALIPARQPGSPAICSSAPRSSSQSARLAWQIWALGRKPSAPSSAPAGTTTNPSSACAKGSAEPHSVQKHFT</sequence>
<feature type="region of interest" description="Disordered" evidence="1">
    <location>
        <begin position="53"/>
        <end position="91"/>
    </location>
</feature>
<proteinExistence type="predicted"/>
<gene>
    <name evidence="2" type="ORF">SAMN05421795_101200</name>
</gene>
<organism evidence="2 3">
    <name type="scientific">Phaeovulum vinaykumarii</name>
    <dbReference type="NCBI Taxonomy" id="407234"/>
    <lineage>
        <taxon>Bacteria</taxon>
        <taxon>Pseudomonadati</taxon>
        <taxon>Pseudomonadota</taxon>
        <taxon>Alphaproteobacteria</taxon>
        <taxon>Rhodobacterales</taxon>
        <taxon>Paracoccaceae</taxon>
        <taxon>Phaeovulum</taxon>
    </lineage>
</organism>
<dbReference type="AlphaFoldDB" id="A0A1N7JNV2"/>
<feature type="compositionally biased region" description="Low complexity" evidence="1">
    <location>
        <begin position="80"/>
        <end position="91"/>
    </location>
</feature>
<dbReference type="Proteomes" id="UP000186098">
    <property type="component" value="Unassembled WGS sequence"/>
</dbReference>
<accession>A0A1N7JNV2</accession>
<feature type="region of interest" description="Disordered" evidence="1">
    <location>
        <begin position="107"/>
        <end position="141"/>
    </location>
</feature>
<name>A0A1N7JNV2_9RHOB</name>
<feature type="compositionally biased region" description="Polar residues" evidence="1">
    <location>
        <begin position="110"/>
        <end position="124"/>
    </location>
</feature>
<protein>
    <submittedName>
        <fullName evidence="2">Uncharacterized protein</fullName>
    </submittedName>
</protein>
<dbReference type="EMBL" id="FTOM01000001">
    <property type="protein sequence ID" value="SIS50987.1"/>
    <property type="molecule type" value="Genomic_DNA"/>
</dbReference>
<reference evidence="3" key="1">
    <citation type="submission" date="2017-01" db="EMBL/GenBank/DDBJ databases">
        <authorList>
            <person name="Varghese N."/>
            <person name="Submissions S."/>
        </authorList>
    </citation>
    <scope>NUCLEOTIDE SEQUENCE [LARGE SCALE GENOMIC DNA]</scope>
    <source>
        <strain evidence="3">DSM 18714</strain>
    </source>
</reference>
<evidence type="ECO:0000313" key="3">
    <source>
        <dbReference type="Proteomes" id="UP000186098"/>
    </source>
</evidence>